<evidence type="ECO:0008006" key="3">
    <source>
        <dbReference type="Google" id="ProtNLM"/>
    </source>
</evidence>
<protein>
    <recommendedName>
        <fullName evidence="3">Regulatory protein zeste</fullName>
    </recommendedName>
</protein>
<organism evidence="1 2">
    <name type="scientific">Rhamnusium bicolor</name>
    <dbReference type="NCBI Taxonomy" id="1586634"/>
    <lineage>
        <taxon>Eukaryota</taxon>
        <taxon>Metazoa</taxon>
        <taxon>Ecdysozoa</taxon>
        <taxon>Arthropoda</taxon>
        <taxon>Hexapoda</taxon>
        <taxon>Insecta</taxon>
        <taxon>Pterygota</taxon>
        <taxon>Neoptera</taxon>
        <taxon>Endopterygota</taxon>
        <taxon>Coleoptera</taxon>
        <taxon>Polyphaga</taxon>
        <taxon>Cucujiformia</taxon>
        <taxon>Chrysomeloidea</taxon>
        <taxon>Cerambycidae</taxon>
        <taxon>Lepturinae</taxon>
        <taxon>Rhagiini</taxon>
        <taxon>Rhamnusium</taxon>
    </lineage>
</organism>
<evidence type="ECO:0000313" key="2">
    <source>
        <dbReference type="Proteomes" id="UP001162156"/>
    </source>
</evidence>
<name>A0AAV8WYJ3_9CUCU</name>
<accession>A0AAV8WYJ3</accession>
<comment type="caution">
    <text evidence="1">The sequence shown here is derived from an EMBL/GenBank/DDBJ whole genome shotgun (WGS) entry which is preliminary data.</text>
</comment>
<proteinExistence type="predicted"/>
<gene>
    <name evidence="1" type="ORF">NQ314_015819</name>
</gene>
<dbReference type="Proteomes" id="UP001162156">
    <property type="component" value="Unassembled WGS sequence"/>
</dbReference>
<dbReference type="AlphaFoldDB" id="A0AAV8WYJ3"/>
<keyword evidence="2" id="KW-1185">Reference proteome</keyword>
<sequence>MEEKRIRSARLSKEQKEYLVSYLEQNGLLESKINPSDKFKNKWNEVTKHLNSLQGAKKTVSQWKDVILVEVPTEKPTPKKKVA</sequence>
<reference evidence="1" key="1">
    <citation type="journal article" date="2023" name="Insect Mol. Biol.">
        <title>Genome sequencing provides insights into the evolution of gene families encoding plant cell wall-degrading enzymes in longhorned beetles.</title>
        <authorList>
            <person name="Shin N.R."/>
            <person name="Okamura Y."/>
            <person name="Kirsch R."/>
            <person name="Pauchet Y."/>
        </authorList>
    </citation>
    <scope>NUCLEOTIDE SEQUENCE</scope>
    <source>
        <strain evidence="1">RBIC_L_NR</strain>
    </source>
</reference>
<dbReference type="EMBL" id="JANEYF010004412">
    <property type="protein sequence ID" value="KAJ8931287.1"/>
    <property type="molecule type" value="Genomic_DNA"/>
</dbReference>
<evidence type="ECO:0000313" key="1">
    <source>
        <dbReference type="EMBL" id="KAJ8931287.1"/>
    </source>
</evidence>